<dbReference type="InterPro" id="IPR011992">
    <property type="entry name" value="EF-hand-dom_pair"/>
</dbReference>
<evidence type="ECO:0000256" key="2">
    <source>
        <dbReference type="SAM" id="Phobius"/>
    </source>
</evidence>
<dbReference type="Pfam" id="PF05042">
    <property type="entry name" value="Caleosin"/>
    <property type="match status" value="1"/>
</dbReference>
<dbReference type="Gramene" id="KFK41485">
    <property type="protein sequence ID" value="KFK41485"/>
    <property type="gene ID" value="AALP_AA2G136700"/>
</dbReference>
<dbReference type="InterPro" id="IPR007736">
    <property type="entry name" value="Caleosin-related"/>
</dbReference>
<accession>A0A087HH83</accession>
<keyword evidence="5" id="KW-1185">Reference proteome</keyword>
<protein>
    <recommendedName>
        <fullName evidence="3">EF-hand domain-containing protein</fullName>
    </recommendedName>
</protein>
<reference evidence="5" key="1">
    <citation type="journal article" date="2015" name="Nat. Plants">
        <title>Genome expansion of Arabis alpina linked with retrotransposition and reduced symmetric DNA methylation.</title>
        <authorList>
            <person name="Willing E.M."/>
            <person name="Rawat V."/>
            <person name="Mandakova T."/>
            <person name="Maumus F."/>
            <person name="James G.V."/>
            <person name="Nordstroem K.J."/>
            <person name="Becker C."/>
            <person name="Warthmann N."/>
            <person name="Chica C."/>
            <person name="Szarzynska B."/>
            <person name="Zytnicki M."/>
            <person name="Albani M.C."/>
            <person name="Kiefer C."/>
            <person name="Bergonzi S."/>
            <person name="Castaings L."/>
            <person name="Mateos J.L."/>
            <person name="Berns M.C."/>
            <person name="Bujdoso N."/>
            <person name="Piofczyk T."/>
            <person name="de Lorenzo L."/>
            <person name="Barrero-Sicilia C."/>
            <person name="Mateos I."/>
            <person name="Piednoel M."/>
            <person name="Hagmann J."/>
            <person name="Chen-Min-Tao R."/>
            <person name="Iglesias-Fernandez R."/>
            <person name="Schuster S.C."/>
            <person name="Alonso-Blanco C."/>
            <person name="Roudier F."/>
            <person name="Carbonero P."/>
            <person name="Paz-Ares J."/>
            <person name="Davis S.J."/>
            <person name="Pecinka A."/>
            <person name="Quesneville H."/>
            <person name="Colot V."/>
            <person name="Lysak M.A."/>
            <person name="Weigel D."/>
            <person name="Coupland G."/>
            <person name="Schneeberger K."/>
        </authorList>
    </citation>
    <scope>NUCLEOTIDE SEQUENCE [LARGE SCALE GENOMIC DNA]</scope>
    <source>
        <strain evidence="5">cv. Pajares</strain>
    </source>
</reference>
<dbReference type="EMBL" id="CM002870">
    <property type="protein sequence ID" value="KFK41485.1"/>
    <property type="molecule type" value="Genomic_DNA"/>
</dbReference>
<dbReference type="Proteomes" id="UP000029120">
    <property type="component" value="Chromosome 2"/>
</dbReference>
<keyword evidence="2" id="KW-0812">Transmembrane</keyword>
<sequence>MSSSVSSTGGEVVLSEEENFLKKHVAFFDRNKDGIIYPSETFEGLRAIGCGYLVSTFASLFINIGFSSRSRPGKGFSWSLPIDVKNVHLARHGSDSGAYDHQGRFVPSKFEEIFANYAKTHPDALTNEELKQLLNAKKEPNDRIGALSAYFEWKLLQHLCQDKNGLLQKDTVRGVYDGTLFEQMEKQNDSKKHS</sequence>
<evidence type="ECO:0000313" key="4">
    <source>
        <dbReference type="EMBL" id="KFK41485.1"/>
    </source>
</evidence>
<dbReference type="OMA" id="ANYAKTH"/>
<keyword evidence="2" id="KW-0472">Membrane</keyword>
<evidence type="ECO:0000259" key="3">
    <source>
        <dbReference type="PROSITE" id="PS50222"/>
    </source>
</evidence>
<dbReference type="AlphaFoldDB" id="A0A087HH83"/>
<name>A0A087HH83_ARAAL</name>
<dbReference type="InterPro" id="IPR002048">
    <property type="entry name" value="EF_hand_dom"/>
</dbReference>
<dbReference type="GO" id="GO:0004497">
    <property type="term" value="F:monooxygenase activity"/>
    <property type="evidence" value="ECO:0007669"/>
    <property type="project" value="TreeGrafter"/>
</dbReference>
<dbReference type="PROSITE" id="PS50222">
    <property type="entry name" value="EF_HAND_2"/>
    <property type="match status" value="1"/>
</dbReference>
<gene>
    <name evidence="4" type="ordered locus">AALP_Aa2g136700</name>
</gene>
<dbReference type="GO" id="GO:0005509">
    <property type="term" value="F:calcium ion binding"/>
    <property type="evidence" value="ECO:0007669"/>
    <property type="project" value="InterPro"/>
</dbReference>
<feature type="domain" description="EF-hand" evidence="3">
    <location>
        <begin position="16"/>
        <end position="51"/>
    </location>
</feature>
<proteinExistence type="inferred from homology"/>
<evidence type="ECO:0000313" key="5">
    <source>
        <dbReference type="Proteomes" id="UP000029120"/>
    </source>
</evidence>
<dbReference type="OrthoDB" id="640742at2759"/>
<dbReference type="eggNOG" id="ENOG502QTJ2">
    <property type="taxonomic scope" value="Eukaryota"/>
</dbReference>
<organism evidence="4 5">
    <name type="scientific">Arabis alpina</name>
    <name type="common">Alpine rock-cress</name>
    <dbReference type="NCBI Taxonomy" id="50452"/>
    <lineage>
        <taxon>Eukaryota</taxon>
        <taxon>Viridiplantae</taxon>
        <taxon>Streptophyta</taxon>
        <taxon>Embryophyta</taxon>
        <taxon>Tracheophyta</taxon>
        <taxon>Spermatophyta</taxon>
        <taxon>Magnoliopsida</taxon>
        <taxon>eudicotyledons</taxon>
        <taxon>Gunneridae</taxon>
        <taxon>Pentapetalae</taxon>
        <taxon>rosids</taxon>
        <taxon>malvids</taxon>
        <taxon>Brassicales</taxon>
        <taxon>Brassicaceae</taxon>
        <taxon>Arabideae</taxon>
        <taxon>Arabis</taxon>
    </lineage>
</organism>
<keyword evidence="2" id="KW-1133">Transmembrane helix</keyword>
<comment type="similarity">
    <text evidence="1">Belongs to the caleosin family.</text>
</comment>
<dbReference type="PANTHER" id="PTHR31495">
    <property type="entry name" value="PEROXYGENASE 3-RELATED"/>
    <property type="match status" value="1"/>
</dbReference>
<dbReference type="SUPFAM" id="SSF47473">
    <property type="entry name" value="EF-hand"/>
    <property type="match status" value="1"/>
</dbReference>
<feature type="transmembrane region" description="Helical" evidence="2">
    <location>
        <begin position="45"/>
        <end position="66"/>
    </location>
</feature>
<evidence type="ECO:0000256" key="1">
    <source>
        <dbReference type="ARBA" id="ARBA00006765"/>
    </source>
</evidence>
<dbReference type="PANTHER" id="PTHR31495:SF1">
    <property type="entry name" value="INACTIVE PEROXYGENASE-LIKE PROTEIN-RELATED"/>
    <property type="match status" value="1"/>
</dbReference>